<sequence length="310" mass="34744">MDFTDIDLKSVLHTIIKNPIRKIFAIIFAFGLWFYVSIDKNYNYQRAIEIEYINIPNSLIMIDSVPSIDVRFTGRGGTLFSIWAAPPKAQCDLRDGTLGKNAIAVRDLTIPAGFGFISVSYPTTKAIDIVLDKKITKKMKVTVPIKRMEKGDYSVSAVTVLDTVAVIGPQEIISSVTELVTESLDVKIQDTPFTKEVKVINPSPLLQLSRNTIVVKVEFELAAEKSFTNIPLKLIYSPNQKVSSEKITLDTLVVRGPKSRIATLAEQDIEVRITLTKLSPGNYELPAQVMLPNYMKPIYSRPQKFKVKIY</sequence>
<comment type="caution">
    <text evidence="2">The sequence shown here is derived from an EMBL/GenBank/DDBJ whole genome shotgun (WGS) entry which is preliminary data.</text>
</comment>
<organism evidence="2 3">
    <name type="scientific">candidate division TA06 bacterium DG_78</name>
    <dbReference type="NCBI Taxonomy" id="1703772"/>
    <lineage>
        <taxon>Bacteria</taxon>
        <taxon>Bacteria division TA06</taxon>
    </lineage>
</organism>
<dbReference type="InterPro" id="IPR012505">
    <property type="entry name" value="YbbR"/>
</dbReference>
<keyword evidence="1" id="KW-0472">Membrane</keyword>
<reference evidence="2 3" key="1">
    <citation type="journal article" date="2015" name="Microbiome">
        <title>Genomic resolution of linkages in carbon, nitrogen, and sulfur cycling among widespread estuary sediment bacteria.</title>
        <authorList>
            <person name="Baker B.J."/>
            <person name="Lazar C.S."/>
            <person name="Teske A.P."/>
            <person name="Dick G.J."/>
        </authorList>
    </citation>
    <scope>NUCLEOTIDE SEQUENCE [LARGE SCALE GENOMIC DNA]</scope>
    <source>
        <strain evidence="2">DG_78</strain>
    </source>
</reference>
<name>A0A0S7YGN1_UNCT6</name>
<keyword evidence="1" id="KW-1133">Transmembrane helix</keyword>
<gene>
    <name evidence="2" type="ORF">AMJ52_02645</name>
</gene>
<dbReference type="PANTHER" id="PTHR37804:SF1">
    <property type="entry name" value="CDAA REGULATORY PROTEIN CDAR"/>
    <property type="match status" value="1"/>
</dbReference>
<dbReference type="PANTHER" id="PTHR37804">
    <property type="entry name" value="CDAA REGULATORY PROTEIN CDAR"/>
    <property type="match status" value="1"/>
</dbReference>
<evidence type="ECO:0000256" key="1">
    <source>
        <dbReference type="SAM" id="Phobius"/>
    </source>
</evidence>
<feature type="transmembrane region" description="Helical" evidence="1">
    <location>
        <begin position="20"/>
        <end position="38"/>
    </location>
</feature>
<evidence type="ECO:0000313" key="3">
    <source>
        <dbReference type="Proteomes" id="UP000051012"/>
    </source>
</evidence>
<dbReference type="Proteomes" id="UP000051012">
    <property type="component" value="Unassembled WGS sequence"/>
</dbReference>
<dbReference type="Pfam" id="PF07949">
    <property type="entry name" value="YbbR"/>
    <property type="match status" value="1"/>
</dbReference>
<evidence type="ECO:0008006" key="4">
    <source>
        <dbReference type="Google" id="ProtNLM"/>
    </source>
</evidence>
<proteinExistence type="predicted"/>
<dbReference type="InterPro" id="IPR053154">
    <property type="entry name" value="c-di-AMP_regulator"/>
</dbReference>
<dbReference type="Gene3D" id="2.170.120.40">
    <property type="entry name" value="YbbR-like domain"/>
    <property type="match status" value="1"/>
</dbReference>
<dbReference type="EMBL" id="LJNI01000022">
    <property type="protein sequence ID" value="KPJ73922.1"/>
    <property type="molecule type" value="Genomic_DNA"/>
</dbReference>
<accession>A0A0S7YGN1</accession>
<dbReference type="Gene3D" id="2.170.120.30">
    <property type="match status" value="2"/>
</dbReference>
<evidence type="ECO:0000313" key="2">
    <source>
        <dbReference type="EMBL" id="KPJ73922.1"/>
    </source>
</evidence>
<dbReference type="AlphaFoldDB" id="A0A0S7YGN1"/>
<keyword evidence="1" id="KW-0812">Transmembrane</keyword>
<protein>
    <recommendedName>
        <fullName evidence="4">YbbR-like domain-containing protein</fullName>
    </recommendedName>
</protein>